<keyword evidence="3" id="KW-1185">Reference proteome</keyword>
<proteinExistence type="predicted"/>
<keyword evidence="1" id="KW-0472">Membrane</keyword>
<dbReference type="Proteomes" id="UP000481043">
    <property type="component" value="Unassembled WGS sequence"/>
</dbReference>
<sequence>MKEIMKKNKRVTLVIIFTILIIAGLLDLKYEGLGYQLLPTTIQSYLNDIL</sequence>
<keyword evidence="1" id="KW-0812">Transmembrane</keyword>
<gene>
    <name evidence="2" type="ORF">G4D63_04010</name>
</gene>
<dbReference type="RefSeq" id="WP_163176440.1">
    <property type="nucleotide sequence ID" value="NZ_JAAIWM010000001.1"/>
</dbReference>
<evidence type="ECO:0008006" key="4">
    <source>
        <dbReference type="Google" id="ProtNLM"/>
    </source>
</evidence>
<reference evidence="2 3" key="1">
    <citation type="submission" date="2020-02" db="EMBL/GenBank/DDBJ databases">
        <title>Bacillus aquiflavi sp. nov., isolated from yellow water of strong flavor Chinese baijiu in Yibin region of China.</title>
        <authorList>
            <person name="Xie J."/>
        </authorList>
    </citation>
    <scope>NUCLEOTIDE SEQUENCE [LARGE SCALE GENOMIC DNA]</scope>
    <source>
        <strain evidence="2 3">SA4</strain>
    </source>
</reference>
<feature type="transmembrane region" description="Helical" evidence="1">
    <location>
        <begin position="12"/>
        <end position="30"/>
    </location>
</feature>
<accession>A0A6M0Q3Y9</accession>
<evidence type="ECO:0000313" key="2">
    <source>
        <dbReference type="EMBL" id="NEY70903.1"/>
    </source>
</evidence>
<keyword evidence="1" id="KW-1133">Transmembrane helix</keyword>
<evidence type="ECO:0000313" key="3">
    <source>
        <dbReference type="Proteomes" id="UP000481043"/>
    </source>
</evidence>
<evidence type="ECO:0000256" key="1">
    <source>
        <dbReference type="SAM" id="Phobius"/>
    </source>
</evidence>
<protein>
    <recommendedName>
        <fullName evidence="4">Iron ABC transporter permease</fullName>
    </recommendedName>
</protein>
<comment type="caution">
    <text evidence="2">The sequence shown here is derived from an EMBL/GenBank/DDBJ whole genome shotgun (WGS) entry which is preliminary data.</text>
</comment>
<dbReference type="EMBL" id="JAAIWM010000001">
    <property type="protein sequence ID" value="NEY70903.1"/>
    <property type="molecule type" value="Genomic_DNA"/>
</dbReference>
<name>A0A6M0Q3Y9_9BACI</name>
<dbReference type="AlphaFoldDB" id="A0A6M0Q3Y9"/>
<organism evidence="2 3">
    <name type="scientific">Bacillus mesophilus</name>
    <dbReference type="NCBI Taxonomy" id="1808955"/>
    <lineage>
        <taxon>Bacteria</taxon>
        <taxon>Bacillati</taxon>
        <taxon>Bacillota</taxon>
        <taxon>Bacilli</taxon>
        <taxon>Bacillales</taxon>
        <taxon>Bacillaceae</taxon>
        <taxon>Bacillus</taxon>
    </lineage>
</organism>